<accession>A2DFJ3</accession>
<keyword evidence="2" id="KW-1185">Reference proteome</keyword>
<evidence type="ECO:0000313" key="1">
    <source>
        <dbReference type="EMBL" id="EAY20921.1"/>
    </source>
</evidence>
<gene>
    <name evidence="1" type="ORF">TVAG_437470</name>
</gene>
<dbReference type="VEuPathDB" id="TrichDB:TVAG_437470"/>
<name>A2DFJ3_TRIV3</name>
<organism evidence="1 2">
    <name type="scientific">Trichomonas vaginalis (strain ATCC PRA-98 / G3)</name>
    <dbReference type="NCBI Taxonomy" id="412133"/>
    <lineage>
        <taxon>Eukaryota</taxon>
        <taxon>Metamonada</taxon>
        <taxon>Parabasalia</taxon>
        <taxon>Trichomonadida</taxon>
        <taxon>Trichomonadidae</taxon>
        <taxon>Trichomonas</taxon>
    </lineage>
</organism>
<dbReference type="RefSeq" id="XP_001581907.1">
    <property type="nucleotide sequence ID" value="XM_001581857.1"/>
</dbReference>
<sequence>MSAEGHGYNVEELFKNLSEKECISVMVAIAVNMLEGTGYCYFSTIKDFQDAMNSGHMGIPVPFVDPFYEFLTDAIKNQNGPEFKQII</sequence>
<reference evidence="1" key="1">
    <citation type="submission" date="2006-10" db="EMBL/GenBank/DDBJ databases">
        <authorList>
            <person name="Amadeo P."/>
            <person name="Zhao Q."/>
            <person name="Wortman J."/>
            <person name="Fraser-Liggett C."/>
            <person name="Carlton J."/>
        </authorList>
    </citation>
    <scope>NUCLEOTIDE SEQUENCE</scope>
    <source>
        <strain evidence="1">G3</strain>
    </source>
</reference>
<dbReference type="AlphaFoldDB" id="A2DFJ3"/>
<protein>
    <submittedName>
        <fullName evidence="1">Uncharacterized protein</fullName>
    </submittedName>
</protein>
<dbReference type="Proteomes" id="UP000001542">
    <property type="component" value="Unassembled WGS sequence"/>
</dbReference>
<dbReference type="KEGG" id="tva:5466466"/>
<dbReference type="InParanoid" id="A2DFJ3"/>
<dbReference type="VEuPathDB" id="TrichDB:TVAGG3_0564580"/>
<evidence type="ECO:0000313" key="2">
    <source>
        <dbReference type="Proteomes" id="UP000001542"/>
    </source>
</evidence>
<dbReference type="EMBL" id="DS113194">
    <property type="protein sequence ID" value="EAY20921.1"/>
    <property type="molecule type" value="Genomic_DNA"/>
</dbReference>
<proteinExistence type="predicted"/>
<reference evidence="1" key="2">
    <citation type="journal article" date="2007" name="Science">
        <title>Draft genome sequence of the sexually transmitted pathogen Trichomonas vaginalis.</title>
        <authorList>
            <person name="Carlton J.M."/>
            <person name="Hirt R.P."/>
            <person name="Silva J.C."/>
            <person name="Delcher A.L."/>
            <person name="Schatz M."/>
            <person name="Zhao Q."/>
            <person name="Wortman J.R."/>
            <person name="Bidwell S.L."/>
            <person name="Alsmark U.C.M."/>
            <person name="Besteiro S."/>
            <person name="Sicheritz-Ponten T."/>
            <person name="Noel C.J."/>
            <person name="Dacks J.B."/>
            <person name="Foster P.G."/>
            <person name="Simillion C."/>
            <person name="Van de Peer Y."/>
            <person name="Miranda-Saavedra D."/>
            <person name="Barton G.J."/>
            <person name="Westrop G.D."/>
            <person name="Mueller S."/>
            <person name="Dessi D."/>
            <person name="Fiori P.L."/>
            <person name="Ren Q."/>
            <person name="Paulsen I."/>
            <person name="Zhang H."/>
            <person name="Bastida-Corcuera F.D."/>
            <person name="Simoes-Barbosa A."/>
            <person name="Brown M.T."/>
            <person name="Hayes R.D."/>
            <person name="Mukherjee M."/>
            <person name="Okumura C.Y."/>
            <person name="Schneider R."/>
            <person name="Smith A.J."/>
            <person name="Vanacova S."/>
            <person name="Villalvazo M."/>
            <person name="Haas B.J."/>
            <person name="Pertea M."/>
            <person name="Feldblyum T.V."/>
            <person name="Utterback T.R."/>
            <person name="Shu C.L."/>
            <person name="Osoegawa K."/>
            <person name="de Jong P.J."/>
            <person name="Hrdy I."/>
            <person name="Horvathova L."/>
            <person name="Zubacova Z."/>
            <person name="Dolezal P."/>
            <person name="Malik S.B."/>
            <person name="Logsdon J.M. Jr."/>
            <person name="Henze K."/>
            <person name="Gupta A."/>
            <person name="Wang C.C."/>
            <person name="Dunne R.L."/>
            <person name="Upcroft J.A."/>
            <person name="Upcroft P."/>
            <person name="White O."/>
            <person name="Salzberg S.L."/>
            <person name="Tang P."/>
            <person name="Chiu C.-H."/>
            <person name="Lee Y.-S."/>
            <person name="Embley T.M."/>
            <person name="Coombs G.H."/>
            <person name="Mottram J.C."/>
            <person name="Tachezy J."/>
            <person name="Fraser-Liggett C.M."/>
            <person name="Johnson P.J."/>
        </authorList>
    </citation>
    <scope>NUCLEOTIDE SEQUENCE [LARGE SCALE GENOMIC DNA]</scope>
    <source>
        <strain evidence="1">G3</strain>
    </source>
</reference>